<dbReference type="RefSeq" id="WP_149112676.1">
    <property type="nucleotide sequence ID" value="NZ_CP042425.1"/>
</dbReference>
<accession>A0A5C1ALU7</accession>
<gene>
    <name evidence="2" type="ORF">PX52LOC_05158</name>
</gene>
<feature type="compositionally biased region" description="Basic and acidic residues" evidence="1">
    <location>
        <begin position="51"/>
        <end position="73"/>
    </location>
</feature>
<evidence type="ECO:0000256" key="1">
    <source>
        <dbReference type="SAM" id="MobiDB-lite"/>
    </source>
</evidence>
<feature type="compositionally biased region" description="Low complexity" evidence="1">
    <location>
        <begin position="127"/>
        <end position="137"/>
    </location>
</feature>
<dbReference type="OrthoDB" id="10021038at2"/>
<dbReference type="AlphaFoldDB" id="A0A5C1ALU7"/>
<reference evidence="3" key="1">
    <citation type="submission" date="2019-08" db="EMBL/GenBank/DDBJ databases">
        <title>Limnoglobus roseus gen. nov., sp. nov., a novel freshwater planctomycete with a giant genome from the family Gemmataceae.</title>
        <authorList>
            <person name="Kulichevskaya I.S."/>
            <person name="Naumoff D.G."/>
            <person name="Miroshnikov K."/>
            <person name="Ivanova A."/>
            <person name="Philippov D.A."/>
            <person name="Hakobyan A."/>
            <person name="Rijpstra I.C."/>
            <person name="Sinninghe Damste J.S."/>
            <person name="Liesack W."/>
            <person name="Dedysh S.N."/>
        </authorList>
    </citation>
    <scope>NUCLEOTIDE SEQUENCE [LARGE SCALE GENOMIC DNA]</scope>
    <source>
        <strain evidence="3">PX52</strain>
    </source>
</reference>
<dbReference type="Proteomes" id="UP000324974">
    <property type="component" value="Chromosome"/>
</dbReference>
<name>A0A5C1ALU7_9BACT</name>
<organism evidence="2 3">
    <name type="scientific">Limnoglobus roseus</name>
    <dbReference type="NCBI Taxonomy" id="2598579"/>
    <lineage>
        <taxon>Bacteria</taxon>
        <taxon>Pseudomonadati</taxon>
        <taxon>Planctomycetota</taxon>
        <taxon>Planctomycetia</taxon>
        <taxon>Gemmatales</taxon>
        <taxon>Gemmataceae</taxon>
        <taxon>Limnoglobus</taxon>
    </lineage>
</organism>
<proteinExistence type="predicted"/>
<dbReference type="KEGG" id="lrs:PX52LOC_05158"/>
<feature type="region of interest" description="Disordered" evidence="1">
    <location>
        <begin position="22"/>
        <end position="152"/>
    </location>
</feature>
<evidence type="ECO:0000313" key="2">
    <source>
        <dbReference type="EMBL" id="QEL18144.1"/>
    </source>
</evidence>
<sequence>MPWALVVFIVVVAVVSAIAQTIKKQQDNQPPPPRRRPNRSNAGGVKTGSSDMDRFLQEIEKLRKRPGGEESKKPAKNGRGGKAVPTVAPVKRPKRSDGVPTIAPSQRVDRLPAATVLPTPPLPSSEPSPISQSAPQPDDAPSVSRAPKPVGKTQFGRSLLEMLGDKQSLPLAVVLNEVLGPPKCKQK</sequence>
<keyword evidence="3" id="KW-1185">Reference proteome</keyword>
<dbReference type="EMBL" id="CP042425">
    <property type="protein sequence ID" value="QEL18144.1"/>
    <property type="molecule type" value="Genomic_DNA"/>
</dbReference>
<protein>
    <submittedName>
        <fullName evidence="2">Uncharacterized protein</fullName>
    </submittedName>
</protein>
<evidence type="ECO:0000313" key="3">
    <source>
        <dbReference type="Proteomes" id="UP000324974"/>
    </source>
</evidence>